<evidence type="ECO:0000259" key="5">
    <source>
        <dbReference type="SMART" id="SM00554"/>
    </source>
</evidence>
<protein>
    <recommendedName>
        <fullName evidence="5">FAS1 domain-containing protein</fullName>
    </recommendedName>
</protein>
<proteinExistence type="inferred from homology"/>
<evidence type="ECO:0000256" key="2">
    <source>
        <dbReference type="SAM" id="MobiDB-lite"/>
    </source>
</evidence>
<dbReference type="AlphaFoldDB" id="A0A7N0V9C2"/>
<dbReference type="Proteomes" id="UP000594263">
    <property type="component" value="Unplaced"/>
</dbReference>
<dbReference type="Gene3D" id="2.30.180.10">
    <property type="entry name" value="FAS1 domain"/>
    <property type="match status" value="1"/>
</dbReference>
<dbReference type="InterPro" id="IPR053339">
    <property type="entry name" value="FAS1_domain_protein"/>
</dbReference>
<dbReference type="OMA" id="LMPNNRL"/>
<keyword evidence="3" id="KW-0472">Membrane</keyword>
<dbReference type="PANTHER" id="PTHR36069:SF1">
    <property type="entry name" value="EXPRESSED PROTEIN"/>
    <property type="match status" value="1"/>
</dbReference>
<name>A0A7N0V9C2_KALFE</name>
<feature type="signal peptide" evidence="4">
    <location>
        <begin position="1"/>
        <end position="21"/>
    </location>
</feature>
<feature type="transmembrane region" description="Helical" evidence="3">
    <location>
        <begin position="211"/>
        <end position="228"/>
    </location>
</feature>
<keyword evidence="3" id="KW-1133">Transmembrane helix</keyword>
<reference evidence="6" key="1">
    <citation type="submission" date="2021-01" db="UniProtKB">
        <authorList>
            <consortium name="EnsemblPlants"/>
        </authorList>
    </citation>
    <scope>IDENTIFICATION</scope>
</reference>
<dbReference type="InterPro" id="IPR036378">
    <property type="entry name" value="FAS1_dom_sf"/>
</dbReference>
<organism evidence="6 7">
    <name type="scientific">Kalanchoe fedtschenkoi</name>
    <name type="common">Lavender scallops</name>
    <name type="synonym">South American air plant</name>
    <dbReference type="NCBI Taxonomy" id="63787"/>
    <lineage>
        <taxon>Eukaryota</taxon>
        <taxon>Viridiplantae</taxon>
        <taxon>Streptophyta</taxon>
        <taxon>Embryophyta</taxon>
        <taxon>Tracheophyta</taxon>
        <taxon>Spermatophyta</taxon>
        <taxon>Magnoliopsida</taxon>
        <taxon>eudicotyledons</taxon>
        <taxon>Gunneridae</taxon>
        <taxon>Pentapetalae</taxon>
        <taxon>Saxifragales</taxon>
        <taxon>Crassulaceae</taxon>
        <taxon>Kalanchoe</taxon>
    </lineage>
</organism>
<keyword evidence="3" id="KW-0812">Transmembrane</keyword>
<sequence length="232" mass="24101">MAAAMILILAALGASADGGVASRNGDMANAIREMQKAGRYTFAMLINMSPADLLQSSSSSNVTFLIPSDKTLSGKTVTNATDFLLRHAIPSPMLFHHLSSLPTGSLLPSLHPGYALRVSNRGRLSFFLNNARLTSPNLCVAGMSVRCHGIDDALGGPSVPSCLPSHPISPDPSPAVDSVANAAAPAVGPEPAPGPGSRHHVSKSSAAGHRAGADTVAFLALATFFFFYQRRQ</sequence>
<comment type="similarity">
    <text evidence="1">Belongs to the fasciclin-like AGP family.</text>
</comment>
<dbReference type="Gramene" id="Kaladp0197s0005.1.v1.1">
    <property type="protein sequence ID" value="Kaladp0197s0005.1.v1.1.CDS.1"/>
    <property type="gene ID" value="Kaladp0197s0005.v1.1"/>
</dbReference>
<dbReference type="EnsemblPlants" id="Kaladp0197s0005.1.v1.1">
    <property type="protein sequence ID" value="Kaladp0197s0005.1.v1.1.CDS.1"/>
    <property type="gene ID" value="Kaladp0197s0005.v1.1"/>
</dbReference>
<dbReference type="SUPFAM" id="SSF82153">
    <property type="entry name" value="FAS1 domain"/>
    <property type="match status" value="1"/>
</dbReference>
<evidence type="ECO:0000313" key="6">
    <source>
        <dbReference type="EnsemblPlants" id="Kaladp0197s0005.1.v1.1.CDS.1"/>
    </source>
</evidence>
<accession>A0A7N0V9C2</accession>
<dbReference type="PANTHER" id="PTHR36069">
    <property type="entry name" value="EXPRESSED PROTEIN-RELATED"/>
    <property type="match status" value="1"/>
</dbReference>
<evidence type="ECO:0000256" key="3">
    <source>
        <dbReference type="SAM" id="Phobius"/>
    </source>
</evidence>
<feature type="region of interest" description="Disordered" evidence="2">
    <location>
        <begin position="183"/>
        <end position="206"/>
    </location>
</feature>
<evidence type="ECO:0000256" key="1">
    <source>
        <dbReference type="ARBA" id="ARBA00007843"/>
    </source>
</evidence>
<feature type="chain" id="PRO_5029572931" description="FAS1 domain-containing protein" evidence="4">
    <location>
        <begin position="22"/>
        <end position="232"/>
    </location>
</feature>
<keyword evidence="4" id="KW-0732">Signal</keyword>
<dbReference type="InterPro" id="IPR000782">
    <property type="entry name" value="FAS1_domain"/>
</dbReference>
<evidence type="ECO:0000313" key="7">
    <source>
        <dbReference type="Proteomes" id="UP000594263"/>
    </source>
</evidence>
<keyword evidence="7" id="KW-1185">Reference proteome</keyword>
<feature type="domain" description="FAS1" evidence="5">
    <location>
        <begin position="63"/>
        <end position="157"/>
    </location>
</feature>
<dbReference type="SMART" id="SM00554">
    <property type="entry name" value="FAS1"/>
    <property type="match status" value="1"/>
</dbReference>
<evidence type="ECO:0000256" key="4">
    <source>
        <dbReference type="SAM" id="SignalP"/>
    </source>
</evidence>